<dbReference type="InterPro" id="IPR010780">
    <property type="entry name" value="DUF1375"/>
</dbReference>
<protein>
    <submittedName>
        <fullName evidence="4">YceK/YidQ family lipoprotein</fullName>
    </submittedName>
</protein>
<evidence type="ECO:0000256" key="3">
    <source>
        <dbReference type="PROSITE-ProRule" id="PRU00023"/>
    </source>
</evidence>
<evidence type="ECO:0000313" key="4">
    <source>
        <dbReference type="EMBL" id="TGL99102.1"/>
    </source>
</evidence>
<dbReference type="SMART" id="SM00248">
    <property type="entry name" value="ANK"/>
    <property type="match status" value="6"/>
</dbReference>
<feature type="repeat" description="ANK" evidence="3">
    <location>
        <begin position="259"/>
        <end position="293"/>
    </location>
</feature>
<dbReference type="PROSITE" id="PS50297">
    <property type="entry name" value="ANK_REP_REGION"/>
    <property type="match status" value="3"/>
</dbReference>
<dbReference type="EMBL" id="RQGN01000069">
    <property type="protein sequence ID" value="TGL99102.1"/>
    <property type="molecule type" value="Genomic_DNA"/>
</dbReference>
<dbReference type="Proteomes" id="UP000298429">
    <property type="component" value="Unassembled WGS sequence"/>
</dbReference>
<dbReference type="PRINTS" id="PR01415">
    <property type="entry name" value="ANKYRIN"/>
</dbReference>
<dbReference type="Pfam" id="PF07119">
    <property type="entry name" value="DUF1375"/>
    <property type="match status" value="1"/>
</dbReference>
<sequence>MNVLLKLVFIFAASVSWNCFSVWSLYDNVNKPISIRGKNFKNDYGRQNHPDYETSPKFIYGGVRSWLDPHFTAESALLLIAAIIDFPLCLVTDTILLPITLPLTVNYNWKKSSALKVSPLIAKIKQNDTTNARKLIQDGADVNFDYYGRSPLGYAIEKGNIEIVQLLLEKGADANSEFDREPMLIHAQRVGGIPDLDIHLKIIRLLVEKGKANLEISSSSGGNNRPLHEAVSLFGSEHKYEYAKYFIENGADVNAKNDDGQTPLHLVTYFAEDKKEIMKLLLKHGAKINSKNNQGQTPLHIAARMNRPWVVKYFLSQGANQNIKDKSGKTPFEYETAD</sequence>
<reference evidence="4 5" key="1">
    <citation type="journal article" date="2019" name="PLoS Negl. Trop. Dis.">
        <title>Revisiting the worldwide diversity of Leptospira species in the environment.</title>
        <authorList>
            <person name="Vincent A.T."/>
            <person name="Schiettekatte O."/>
            <person name="Bourhy P."/>
            <person name="Veyrier F.J."/>
            <person name="Picardeau M."/>
        </authorList>
    </citation>
    <scope>NUCLEOTIDE SEQUENCE [LARGE SCALE GENOMIC DNA]</scope>
    <source>
        <strain evidence="4 5">201702444</strain>
    </source>
</reference>
<proteinExistence type="predicted"/>
<dbReference type="PROSITE" id="PS50088">
    <property type="entry name" value="ANK_REPEAT"/>
    <property type="match status" value="4"/>
</dbReference>
<feature type="repeat" description="ANK" evidence="3">
    <location>
        <begin position="294"/>
        <end position="326"/>
    </location>
</feature>
<keyword evidence="2 3" id="KW-0040">ANK repeat</keyword>
<dbReference type="InterPro" id="IPR036770">
    <property type="entry name" value="Ankyrin_rpt-contain_sf"/>
</dbReference>
<dbReference type="AlphaFoldDB" id="A0A5F2B139"/>
<dbReference type="Pfam" id="PF12796">
    <property type="entry name" value="Ank_2"/>
    <property type="match status" value="2"/>
</dbReference>
<evidence type="ECO:0000256" key="2">
    <source>
        <dbReference type="ARBA" id="ARBA00023043"/>
    </source>
</evidence>
<evidence type="ECO:0000256" key="1">
    <source>
        <dbReference type="ARBA" id="ARBA00022737"/>
    </source>
</evidence>
<dbReference type="InterPro" id="IPR002110">
    <property type="entry name" value="Ankyrin_rpt"/>
</dbReference>
<accession>A0A5F2B139</accession>
<dbReference type="InterPro" id="IPR051165">
    <property type="entry name" value="Multifunctional_ANK_Repeat"/>
</dbReference>
<keyword evidence="4" id="KW-0449">Lipoprotein</keyword>
<keyword evidence="1" id="KW-0677">Repeat</keyword>
<dbReference type="PANTHER" id="PTHR24123">
    <property type="entry name" value="ANKYRIN REPEAT-CONTAINING"/>
    <property type="match status" value="1"/>
</dbReference>
<dbReference type="OrthoDB" id="341532at2"/>
<dbReference type="Gene3D" id="1.25.40.20">
    <property type="entry name" value="Ankyrin repeat-containing domain"/>
    <property type="match status" value="2"/>
</dbReference>
<organism evidence="4 5">
    <name type="scientific">Leptospira barantonii</name>
    <dbReference type="NCBI Taxonomy" id="2023184"/>
    <lineage>
        <taxon>Bacteria</taxon>
        <taxon>Pseudomonadati</taxon>
        <taxon>Spirochaetota</taxon>
        <taxon>Spirochaetia</taxon>
        <taxon>Leptospirales</taxon>
        <taxon>Leptospiraceae</taxon>
        <taxon>Leptospira</taxon>
    </lineage>
</organism>
<comment type="caution">
    <text evidence="4">The sequence shown here is derived from an EMBL/GenBank/DDBJ whole genome shotgun (WGS) entry which is preliminary data.</text>
</comment>
<evidence type="ECO:0000313" key="5">
    <source>
        <dbReference type="Proteomes" id="UP000298429"/>
    </source>
</evidence>
<dbReference type="SUPFAM" id="SSF48403">
    <property type="entry name" value="Ankyrin repeat"/>
    <property type="match status" value="1"/>
</dbReference>
<gene>
    <name evidence="4" type="ORF">EHQ76_13100</name>
</gene>
<name>A0A5F2B139_9LEPT</name>
<feature type="repeat" description="ANK" evidence="3">
    <location>
        <begin position="147"/>
        <end position="179"/>
    </location>
</feature>
<feature type="repeat" description="ANK" evidence="3">
    <location>
        <begin position="222"/>
        <end position="258"/>
    </location>
</feature>
<dbReference type="PANTHER" id="PTHR24123:SF33">
    <property type="entry name" value="PROTEIN HOS4"/>
    <property type="match status" value="1"/>
</dbReference>